<reference evidence="2 3" key="1">
    <citation type="journal article" date="2020" name="Cell">
        <title>Large-Scale Comparative Analyses of Tick Genomes Elucidate Their Genetic Diversity and Vector Capacities.</title>
        <authorList>
            <consortium name="Tick Genome and Microbiome Consortium (TIGMIC)"/>
            <person name="Jia N."/>
            <person name="Wang J."/>
            <person name="Shi W."/>
            <person name="Du L."/>
            <person name="Sun Y."/>
            <person name="Zhan W."/>
            <person name="Jiang J.F."/>
            <person name="Wang Q."/>
            <person name="Zhang B."/>
            <person name="Ji P."/>
            <person name="Bell-Sakyi L."/>
            <person name="Cui X.M."/>
            <person name="Yuan T.T."/>
            <person name="Jiang B.G."/>
            <person name="Yang W.F."/>
            <person name="Lam T.T."/>
            <person name="Chang Q.C."/>
            <person name="Ding S.J."/>
            <person name="Wang X.J."/>
            <person name="Zhu J.G."/>
            <person name="Ruan X.D."/>
            <person name="Zhao L."/>
            <person name="Wei J.T."/>
            <person name="Ye R.Z."/>
            <person name="Que T.C."/>
            <person name="Du C.H."/>
            <person name="Zhou Y.H."/>
            <person name="Cheng J.X."/>
            <person name="Dai P.F."/>
            <person name="Guo W.B."/>
            <person name="Han X.H."/>
            <person name="Huang E.J."/>
            <person name="Li L.F."/>
            <person name="Wei W."/>
            <person name="Gao Y.C."/>
            <person name="Liu J.Z."/>
            <person name="Shao H.Z."/>
            <person name="Wang X."/>
            <person name="Wang C.C."/>
            <person name="Yang T.C."/>
            <person name="Huo Q.B."/>
            <person name="Li W."/>
            <person name="Chen H.Y."/>
            <person name="Chen S.E."/>
            <person name="Zhou L.G."/>
            <person name="Ni X.B."/>
            <person name="Tian J.H."/>
            <person name="Sheng Y."/>
            <person name="Liu T."/>
            <person name="Pan Y.S."/>
            <person name="Xia L.Y."/>
            <person name="Li J."/>
            <person name="Zhao F."/>
            <person name="Cao W.C."/>
        </authorList>
    </citation>
    <scope>NUCLEOTIDE SEQUENCE [LARGE SCALE GENOMIC DNA]</scope>
    <source>
        <strain evidence="2">HaeL-2018</strain>
    </source>
</reference>
<gene>
    <name evidence="2" type="ORF">HPB48_017935</name>
</gene>
<feature type="compositionally biased region" description="Low complexity" evidence="1">
    <location>
        <begin position="72"/>
        <end position="83"/>
    </location>
</feature>
<accession>A0A9J6G9K2</accession>
<dbReference type="EMBL" id="JABSTR010000005">
    <property type="protein sequence ID" value="KAH9371417.1"/>
    <property type="molecule type" value="Genomic_DNA"/>
</dbReference>
<protein>
    <submittedName>
        <fullName evidence="2">Uncharacterized protein</fullName>
    </submittedName>
</protein>
<dbReference type="VEuPathDB" id="VectorBase:HLOH_065144"/>
<evidence type="ECO:0000256" key="1">
    <source>
        <dbReference type="SAM" id="MobiDB-lite"/>
    </source>
</evidence>
<feature type="compositionally biased region" description="Basic and acidic residues" evidence="1">
    <location>
        <begin position="58"/>
        <end position="70"/>
    </location>
</feature>
<dbReference type="Proteomes" id="UP000821853">
    <property type="component" value="Chromosome 3"/>
</dbReference>
<dbReference type="AlphaFoldDB" id="A0A9J6G9K2"/>
<evidence type="ECO:0000313" key="2">
    <source>
        <dbReference type="EMBL" id="KAH9371417.1"/>
    </source>
</evidence>
<comment type="caution">
    <text evidence="2">The sequence shown here is derived from an EMBL/GenBank/DDBJ whole genome shotgun (WGS) entry which is preliminary data.</text>
</comment>
<organism evidence="2 3">
    <name type="scientific">Haemaphysalis longicornis</name>
    <name type="common">Bush tick</name>
    <dbReference type="NCBI Taxonomy" id="44386"/>
    <lineage>
        <taxon>Eukaryota</taxon>
        <taxon>Metazoa</taxon>
        <taxon>Ecdysozoa</taxon>
        <taxon>Arthropoda</taxon>
        <taxon>Chelicerata</taxon>
        <taxon>Arachnida</taxon>
        <taxon>Acari</taxon>
        <taxon>Parasitiformes</taxon>
        <taxon>Ixodida</taxon>
        <taxon>Ixodoidea</taxon>
        <taxon>Ixodidae</taxon>
        <taxon>Haemaphysalinae</taxon>
        <taxon>Haemaphysalis</taxon>
    </lineage>
</organism>
<name>A0A9J6G9K2_HAELO</name>
<feature type="region of interest" description="Disordered" evidence="1">
    <location>
        <begin position="57"/>
        <end position="91"/>
    </location>
</feature>
<proteinExistence type="predicted"/>
<sequence>MLRHCPNPAVCKSCGKKHDVIDNADCEERRFCSVCNEPGYLAISSLCPSRLKNKKPLSHFDKEGKKRDFNVTRGRSCSRTSGSTRDEYHRDASNPDCYHYMVGCLGWHIHQPFIL</sequence>
<evidence type="ECO:0000313" key="3">
    <source>
        <dbReference type="Proteomes" id="UP000821853"/>
    </source>
</evidence>
<keyword evidence="3" id="KW-1185">Reference proteome</keyword>